<dbReference type="STRING" id="4081.A0A3Q7JA11"/>
<dbReference type="Gene3D" id="2.60.120.560">
    <property type="entry name" value="Exo-inulinase, domain 1"/>
    <property type="match status" value="1"/>
</dbReference>
<dbReference type="SUPFAM" id="SSF49899">
    <property type="entry name" value="Concanavalin A-like lectins/glucanases"/>
    <property type="match status" value="1"/>
</dbReference>
<dbReference type="InterPro" id="IPR050551">
    <property type="entry name" value="Fructan_Metab_Enzymes"/>
</dbReference>
<evidence type="ECO:0000256" key="1">
    <source>
        <dbReference type="ARBA" id="ARBA00009902"/>
    </source>
</evidence>
<dbReference type="GO" id="GO:0004553">
    <property type="term" value="F:hydrolase activity, hydrolyzing O-glycosyl compounds"/>
    <property type="evidence" value="ECO:0007669"/>
    <property type="project" value="InterPro"/>
</dbReference>
<dbReference type="AlphaFoldDB" id="A0A3Q7JA11"/>
<name>A0A3Q7JA11_SOLLC</name>
<dbReference type="InterPro" id="IPR023296">
    <property type="entry name" value="Glyco_hydro_beta-prop_sf"/>
</dbReference>
<dbReference type="GO" id="GO:0005975">
    <property type="term" value="P:carbohydrate metabolic process"/>
    <property type="evidence" value="ECO:0007669"/>
    <property type="project" value="InterPro"/>
</dbReference>
<protein>
    <recommendedName>
        <fullName evidence="4">Glycosyl hydrolase family 32 N-terminal domain-containing protein</fullName>
    </recommendedName>
</protein>
<keyword evidence="6" id="KW-1185">Reference proteome</keyword>
<dbReference type="Proteomes" id="UP000004994">
    <property type="component" value="Chromosome 10"/>
</dbReference>
<reference evidence="5" key="2">
    <citation type="submission" date="2019-01" db="UniProtKB">
        <authorList>
            <consortium name="EnsemblPlants"/>
        </authorList>
    </citation>
    <scope>IDENTIFICATION</scope>
    <source>
        <strain evidence="5">cv. Heinz 1706</strain>
    </source>
</reference>
<sequence length="400" mass="46929">MVRITTLDPTSKIKGLMYYNKIYHLFYQYNPNGVTESIIIYSSEVFDKYGTCQYTGIVDDKETQVQNYALPNNPLIVANESINKIKFGDPTIAWLDHDNQLSILYQSRDFLKWTEPAHFIHLLRIVNGFEYLLEKINGLNTLFNDDNTIVTFDTKKDRYVLDDTMINGRNGSRLDYGNFYAFQTFYDTIKNQRILWRWTNKYDIFPTYFINKGWSGIEIIPHKLWIDISEKHLININMGENVEVQGITSAQVRTSYNIIFLDMQPFLKFIIIDVEVTFSFSSLRSDIKGLIIHGGHVFFIVSKTQDKYKVLMYSDVIKFRNHSKMYKPSFSGYVEKNLTDERLYKSLIIECFGDGAKKCITSRVYPTLAIYDTRLFDFNNGTEMVKIETLDSWNMAKFER</sequence>
<dbReference type="SMART" id="SM00640">
    <property type="entry name" value="Glyco_32"/>
    <property type="match status" value="1"/>
</dbReference>
<dbReference type="Pfam" id="PF00251">
    <property type="entry name" value="Glyco_hydro_32N"/>
    <property type="match status" value="1"/>
</dbReference>
<organism evidence="5">
    <name type="scientific">Solanum lycopersicum</name>
    <name type="common">Tomato</name>
    <name type="synonym">Lycopersicon esculentum</name>
    <dbReference type="NCBI Taxonomy" id="4081"/>
    <lineage>
        <taxon>Eukaryota</taxon>
        <taxon>Viridiplantae</taxon>
        <taxon>Streptophyta</taxon>
        <taxon>Embryophyta</taxon>
        <taxon>Tracheophyta</taxon>
        <taxon>Spermatophyta</taxon>
        <taxon>Magnoliopsida</taxon>
        <taxon>eudicotyledons</taxon>
        <taxon>Gunneridae</taxon>
        <taxon>Pentapetalae</taxon>
        <taxon>asterids</taxon>
        <taxon>lamiids</taxon>
        <taxon>Solanales</taxon>
        <taxon>Solanaceae</taxon>
        <taxon>Solanoideae</taxon>
        <taxon>Solaneae</taxon>
        <taxon>Solanum</taxon>
        <taxon>Solanum subgen. Lycopersicon</taxon>
    </lineage>
</organism>
<reference evidence="5" key="1">
    <citation type="journal article" date="2012" name="Nature">
        <title>The tomato genome sequence provides insights into fleshy fruit evolution.</title>
        <authorList>
            <consortium name="Tomato Genome Consortium"/>
        </authorList>
    </citation>
    <scope>NUCLEOTIDE SEQUENCE [LARGE SCALE GENOMIC DNA]</scope>
    <source>
        <strain evidence="5">cv. Heinz 1706</strain>
    </source>
</reference>
<evidence type="ECO:0000313" key="6">
    <source>
        <dbReference type="Proteomes" id="UP000004994"/>
    </source>
</evidence>
<dbReference type="PANTHER" id="PTHR31953">
    <property type="entry name" value="BETA-FRUCTOFURANOSIDASE, INSOLUBLE ISOENZYME CWINV1-RELATED"/>
    <property type="match status" value="1"/>
</dbReference>
<evidence type="ECO:0000259" key="4">
    <source>
        <dbReference type="Pfam" id="PF00251"/>
    </source>
</evidence>
<accession>A0A3Q7JA11</accession>
<dbReference type="InParanoid" id="A0A3Q7JA11"/>
<proteinExistence type="inferred from homology"/>
<keyword evidence="2" id="KW-0378">Hydrolase</keyword>
<dbReference type="Gene3D" id="2.115.10.20">
    <property type="entry name" value="Glycosyl hydrolase domain, family 43"/>
    <property type="match status" value="1"/>
</dbReference>
<dbReference type="InterPro" id="IPR013148">
    <property type="entry name" value="Glyco_hydro_32_N"/>
</dbReference>
<evidence type="ECO:0000256" key="2">
    <source>
        <dbReference type="ARBA" id="ARBA00022801"/>
    </source>
</evidence>
<dbReference type="InterPro" id="IPR001362">
    <property type="entry name" value="Glyco_hydro_32"/>
</dbReference>
<dbReference type="PaxDb" id="4081-Solyc10g045590.1.1"/>
<keyword evidence="3" id="KW-0326">Glycosidase</keyword>
<dbReference type="EnsemblPlants" id="Solyc10g045585.1.1">
    <property type="protein sequence ID" value="Solyc10g045585.1.1"/>
    <property type="gene ID" value="Solyc10g045585.1"/>
</dbReference>
<evidence type="ECO:0000256" key="3">
    <source>
        <dbReference type="ARBA" id="ARBA00023295"/>
    </source>
</evidence>
<dbReference type="InterPro" id="IPR013320">
    <property type="entry name" value="ConA-like_dom_sf"/>
</dbReference>
<feature type="domain" description="Glycosyl hydrolase family 32 N-terminal" evidence="4">
    <location>
        <begin position="38"/>
        <end position="234"/>
    </location>
</feature>
<dbReference type="SUPFAM" id="SSF75005">
    <property type="entry name" value="Arabinanase/levansucrase/invertase"/>
    <property type="match status" value="1"/>
</dbReference>
<evidence type="ECO:0000313" key="5">
    <source>
        <dbReference type="EnsemblPlants" id="Solyc10g045585.1.1"/>
    </source>
</evidence>
<dbReference type="Gramene" id="Solyc10g045585.1.1">
    <property type="protein sequence ID" value="Solyc10g045585.1.1"/>
    <property type="gene ID" value="Solyc10g045585.1"/>
</dbReference>
<comment type="similarity">
    <text evidence="1">Belongs to the glycosyl hydrolase 32 family.</text>
</comment>